<organism evidence="2">
    <name type="scientific">Haptolina ericina</name>
    <dbReference type="NCBI Taxonomy" id="156174"/>
    <lineage>
        <taxon>Eukaryota</taxon>
        <taxon>Haptista</taxon>
        <taxon>Haptophyta</taxon>
        <taxon>Prymnesiophyceae</taxon>
        <taxon>Prymnesiales</taxon>
        <taxon>Prymnesiaceae</taxon>
        <taxon>Haptolina</taxon>
    </lineage>
</organism>
<reference evidence="2" key="1">
    <citation type="submission" date="2021-01" db="EMBL/GenBank/DDBJ databases">
        <authorList>
            <person name="Corre E."/>
            <person name="Pelletier E."/>
            <person name="Niang G."/>
            <person name="Scheremetjew M."/>
            <person name="Finn R."/>
            <person name="Kale V."/>
            <person name="Holt S."/>
            <person name="Cochrane G."/>
            <person name="Meng A."/>
            <person name="Brown T."/>
            <person name="Cohen L."/>
        </authorList>
    </citation>
    <scope>NUCLEOTIDE SEQUENCE</scope>
    <source>
        <strain evidence="2">CCMP281</strain>
    </source>
</reference>
<feature type="region of interest" description="Disordered" evidence="1">
    <location>
        <begin position="1"/>
        <end position="32"/>
    </location>
</feature>
<protein>
    <submittedName>
        <fullName evidence="2">Uncharacterized protein</fullName>
    </submittedName>
</protein>
<evidence type="ECO:0000313" key="2">
    <source>
        <dbReference type="EMBL" id="CAE0120158.1"/>
    </source>
</evidence>
<evidence type="ECO:0000256" key="1">
    <source>
        <dbReference type="SAM" id="MobiDB-lite"/>
    </source>
</evidence>
<accession>A0A7S3B050</accession>
<proteinExistence type="predicted"/>
<dbReference type="EMBL" id="HBHX01037508">
    <property type="protein sequence ID" value="CAE0120158.1"/>
    <property type="molecule type" value="Transcribed_RNA"/>
</dbReference>
<sequence>MRELCHNDGALPRKSSADREPPTDETEGYLSRLNAPGMLPPFKHVILIGSSTDKFVPLYSSQLQVPSDLVADDPRAVTLASMCENTLASLTGSSLLRVEAHFNHRPRLFDMDEAVGRATHVIFLENIPFLRMVATRYACYFNDA</sequence>
<name>A0A7S3B050_9EUKA</name>
<dbReference type="AlphaFoldDB" id="A0A7S3B050"/>
<gene>
    <name evidence="2" type="ORF">HERI1096_LOCUS20859</name>
</gene>